<dbReference type="InterPro" id="IPR017945">
    <property type="entry name" value="DHBP_synth_RibB-like_a/b_dom"/>
</dbReference>
<dbReference type="PANTHER" id="PTHR42828:SF3">
    <property type="entry name" value="THREONYLCARBAMOYL-AMP SYNTHASE"/>
    <property type="match status" value="1"/>
</dbReference>
<evidence type="ECO:0000313" key="3">
    <source>
        <dbReference type="Proteomes" id="UP000075615"/>
    </source>
</evidence>
<accession>A0A150XUH4</accession>
<dbReference type="EMBL" id="LRDB01000003">
    <property type="protein sequence ID" value="KYG82390.1"/>
    <property type="molecule type" value="Genomic_DNA"/>
</dbReference>
<dbReference type="PROSITE" id="PS51163">
    <property type="entry name" value="YRDC"/>
    <property type="match status" value="1"/>
</dbReference>
<evidence type="ECO:0000259" key="1">
    <source>
        <dbReference type="PROSITE" id="PS51163"/>
    </source>
</evidence>
<organism evidence="2 3">
    <name type="scientific">Roseivirga echinicomitans</name>
    <dbReference type="NCBI Taxonomy" id="296218"/>
    <lineage>
        <taxon>Bacteria</taxon>
        <taxon>Pseudomonadati</taxon>
        <taxon>Bacteroidota</taxon>
        <taxon>Cytophagia</taxon>
        <taxon>Cytophagales</taxon>
        <taxon>Roseivirgaceae</taxon>
        <taxon>Roseivirga</taxon>
    </lineage>
</organism>
<comment type="caution">
    <text evidence="2">The sequence shown here is derived from an EMBL/GenBank/DDBJ whole genome shotgun (WGS) entry which is preliminary data.</text>
</comment>
<dbReference type="AlphaFoldDB" id="A0A150XUH4"/>
<reference evidence="2 3" key="1">
    <citation type="submission" date="2016-01" db="EMBL/GenBank/DDBJ databases">
        <title>Genome sequencing of Roseivirga echinicomitans KMM 6058.</title>
        <authorList>
            <person name="Selvaratnam C."/>
            <person name="Thevarajoo S."/>
            <person name="Goh K.M."/>
            <person name="Ee R."/>
            <person name="Chan K.-G."/>
            <person name="Chong C.S."/>
        </authorList>
    </citation>
    <scope>NUCLEOTIDE SEQUENCE [LARGE SCALE GENOMIC DNA]</scope>
    <source>
        <strain evidence="2 3">KMM 6058</strain>
    </source>
</reference>
<dbReference type="OrthoDB" id="9814580at2"/>
<gene>
    <name evidence="2" type="ORF">AWN68_14085</name>
</gene>
<feature type="domain" description="YrdC-like" evidence="1">
    <location>
        <begin position="15"/>
        <end position="201"/>
    </location>
</feature>
<dbReference type="SUPFAM" id="SSF55821">
    <property type="entry name" value="YrdC/RibB"/>
    <property type="match status" value="1"/>
</dbReference>
<proteinExistence type="predicted"/>
<dbReference type="GO" id="GO:0003725">
    <property type="term" value="F:double-stranded RNA binding"/>
    <property type="evidence" value="ECO:0007669"/>
    <property type="project" value="InterPro"/>
</dbReference>
<name>A0A150XUH4_9BACT</name>
<dbReference type="PANTHER" id="PTHR42828">
    <property type="entry name" value="DHBP SYNTHASE RIBB-LIKE ALPHA/BETA DOMAIN-CONTAINING PROTEIN"/>
    <property type="match status" value="1"/>
</dbReference>
<sequence length="207" mass="23086">MQAELIRIYPENPEQEKIDYIVSVLRDGGVIIYPTDTVYGIGCDFSNTKAVERVCKIKNVKPQNLSFICYDLSEISEYVKQLSTPVFKVMKKVLPGPYTFILNSNSSVPKILNAKKKTVGIRVPNNSIPRLLVKELGRPIITSSIQGEDDVIEYSTDPSLIFEKYENLVDIVIDGGYGGNVPSTVIDCSNDQFEIIREGLGEVEGLF</sequence>
<protein>
    <submittedName>
        <fullName evidence="2">Translation factor Sua5</fullName>
    </submittedName>
</protein>
<dbReference type="STRING" id="296218.AWN68_14085"/>
<dbReference type="InterPro" id="IPR052532">
    <property type="entry name" value="SUA5_domain"/>
</dbReference>
<dbReference type="RefSeq" id="WP_068412270.1">
    <property type="nucleotide sequence ID" value="NZ_LRDB01000003.1"/>
</dbReference>
<keyword evidence="3" id="KW-1185">Reference proteome</keyword>
<dbReference type="InterPro" id="IPR006070">
    <property type="entry name" value="Sua5-like_dom"/>
</dbReference>
<dbReference type="NCBIfam" id="TIGR00057">
    <property type="entry name" value="L-threonylcarbamoyladenylate synthase"/>
    <property type="match status" value="1"/>
</dbReference>
<evidence type="ECO:0000313" key="2">
    <source>
        <dbReference type="EMBL" id="KYG82390.1"/>
    </source>
</evidence>
<dbReference type="Proteomes" id="UP000075615">
    <property type="component" value="Unassembled WGS sequence"/>
</dbReference>
<dbReference type="Gene3D" id="3.90.870.10">
    <property type="entry name" value="DHBP synthase"/>
    <property type="match status" value="1"/>
</dbReference>
<dbReference type="Pfam" id="PF01300">
    <property type="entry name" value="Sua5_yciO_yrdC"/>
    <property type="match status" value="1"/>
</dbReference>